<dbReference type="PANTHER" id="PTHR32196">
    <property type="entry name" value="ABC TRANSPORTER PERMEASE PROTEIN YPHD-RELATED-RELATED"/>
    <property type="match status" value="1"/>
</dbReference>
<feature type="transmembrane region" description="Helical" evidence="8">
    <location>
        <begin position="303"/>
        <end position="322"/>
    </location>
</feature>
<evidence type="ECO:0000256" key="7">
    <source>
        <dbReference type="ARBA" id="ARBA00023136"/>
    </source>
</evidence>
<accession>A0ABZ2CBM3</accession>
<evidence type="ECO:0000256" key="3">
    <source>
        <dbReference type="ARBA" id="ARBA00022475"/>
    </source>
</evidence>
<feature type="transmembrane region" description="Helical" evidence="8">
    <location>
        <begin position="278"/>
        <end position="297"/>
    </location>
</feature>
<keyword evidence="4" id="KW-0997">Cell inner membrane</keyword>
<evidence type="ECO:0000313" key="10">
    <source>
        <dbReference type="Proteomes" id="UP001357223"/>
    </source>
</evidence>
<dbReference type="CDD" id="cd06579">
    <property type="entry name" value="TM_PBP1_transp_AraH_like"/>
    <property type="match status" value="1"/>
</dbReference>
<evidence type="ECO:0000313" key="9">
    <source>
        <dbReference type="EMBL" id="WVX79233.1"/>
    </source>
</evidence>
<evidence type="ECO:0000256" key="8">
    <source>
        <dbReference type="SAM" id="Phobius"/>
    </source>
</evidence>
<comment type="subcellular location">
    <subcellularLocation>
        <location evidence="1">Cell membrane</location>
        <topology evidence="1">Multi-pass membrane protein</topology>
    </subcellularLocation>
</comment>
<sequence>MDNVVVEQELQKRNHTIKKNAFKLVGIGPLLILLCIIMTLMNPSFLTANNWINLLNSIAAIWIMAMAMTLVLISGGFDLSVGATLAFSGLILVNLVTAGVPELVSIAITLIAILLLGMLTNGFLIGKLGLNFFVVTLGSMSLFRGAVYVWTDGQTQYAENLPIVSFLGNGSIGPVPVPIVLMAAIFVLTHLFLKYTQFGRAIYVVGGNLIAAKLAGIKVSFILIVVYGISALYAGIAGIINTGKLASVSPTIGSGMELLVAAAVLLGGTSFKGGEGTVIGTTLGVLFIGVLQNGLSLSGISSYWQEVITGVILIFAILLNYFKVKQV</sequence>
<protein>
    <submittedName>
        <fullName evidence="9">ABC transporter permease</fullName>
    </submittedName>
</protein>
<feature type="transmembrane region" description="Helical" evidence="8">
    <location>
        <begin position="132"/>
        <end position="151"/>
    </location>
</feature>
<evidence type="ECO:0000256" key="4">
    <source>
        <dbReference type="ARBA" id="ARBA00022519"/>
    </source>
</evidence>
<feature type="transmembrane region" description="Helical" evidence="8">
    <location>
        <begin position="79"/>
        <end position="97"/>
    </location>
</feature>
<dbReference type="Proteomes" id="UP001357223">
    <property type="component" value="Chromosome"/>
</dbReference>
<keyword evidence="2" id="KW-0813">Transport</keyword>
<keyword evidence="7 8" id="KW-0472">Membrane</keyword>
<name>A0ABZ2CBM3_9BACI</name>
<keyword evidence="6 8" id="KW-1133">Transmembrane helix</keyword>
<dbReference type="PANTHER" id="PTHR32196:SF21">
    <property type="entry name" value="ABC TRANSPORTER PERMEASE PROTEIN YPHD-RELATED"/>
    <property type="match status" value="1"/>
</dbReference>
<feature type="transmembrane region" description="Helical" evidence="8">
    <location>
        <begin position="21"/>
        <end position="45"/>
    </location>
</feature>
<dbReference type="EMBL" id="CP137640">
    <property type="protein sequence ID" value="WVX79233.1"/>
    <property type="molecule type" value="Genomic_DNA"/>
</dbReference>
<feature type="transmembrane region" description="Helical" evidence="8">
    <location>
        <begin position="103"/>
        <end position="125"/>
    </location>
</feature>
<reference evidence="9 10" key="1">
    <citation type="submission" date="2023-10" db="EMBL/GenBank/DDBJ databases">
        <title>Niallia locisalis sp.nov. isolated from a salt pond sample.</title>
        <authorList>
            <person name="Li X.-J."/>
            <person name="Dong L."/>
        </authorList>
    </citation>
    <scope>NUCLEOTIDE SEQUENCE [LARGE SCALE GENOMIC DNA]</scope>
    <source>
        <strain evidence="9 10">DSM 29761</strain>
    </source>
</reference>
<keyword evidence="10" id="KW-1185">Reference proteome</keyword>
<proteinExistence type="predicted"/>
<keyword evidence="3" id="KW-1003">Cell membrane</keyword>
<dbReference type="RefSeq" id="WP_338448167.1">
    <property type="nucleotide sequence ID" value="NZ_CP137640.1"/>
</dbReference>
<evidence type="ECO:0000256" key="5">
    <source>
        <dbReference type="ARBA" id="ARBA00022692"/>
    </source>
</evidence>
<feature type="transmembrane region" description="Helical" evidence="8">
    <location>
        <begin position="51"/>
        <end position="72"/>
    </location>
</feature>
<evidence type="ECO:0000256" key="6">
    <source>
        <dbReference type="ARBA" id="ARBA00022989"/>
    </source>
</evidence>
<feature type="transmembrane region" description="Helical" evidence="8">
    <location>
        <begin position="214"/>
        <end position="240"/>
    </location>
</feature>
<keyword evidence="5 8" id="KW-0812">Transmembrane</keyword>
<feature type="transmembrane region" description="Helical" evidence="8">
    <location>
        <begin position="171"/>
        <end position="193"/>
    </location>
</feature>
<evidence type="ECO:0000256" key="1">
    <source>
        <dbReference type="ARBA" id="ARBA00004651"/>
    </source>
</evidence>
<dbReference type="Pfam" id="PF02653">
    <property type="entry name" value="BPD_transp_2"/>
    <property type="match status" value="1"/>
</dbReference>
<gene>
    <name evidence="9" type="ORF">R4Z09_18220</name>
</gene>
<feature type="transmembrane region" description="Helical" evidence="8">
    <location>
        <begin position="252"/>
        <end position="271"/>
    </location>
</feature>
<evidence type="ECO:0000256" key="2">
    <source>
        <dbReference type="ARBA" id="ARBA00022448"/>
    </source>
</evidence>
<dbReference type="InterPro" id="IPR001851">
    <property type="entry name" value="ABC_transp_permease"/>
</dbReference>
<organism evidence="9 10">
    <name type="scientific">Niallia oryzisoli</name>
    <dbReference type="NCBI Taxonomy" id="1737571"/>
    <lineage>
        <taxon>Bacteria</taxon>
        <taxon>Bacillati</taxon>
        <taxon>Bacillota</taxon>
        <taxon>Bacilli</taxon>
        <taxon>Bacillales</taxon>
        <taxon>Bacillaceae</taxon>
        <taxon>Niallia</taxon>
    </lineage>
</organism>